<evidence type="ECO:0000313" key="3">
    <source>
        <dbReference type="Proteomes" id="UP001314903"/>
    </source>
</evidence>
<comment type="caution">
    <text evidence="2">The sequence shown here is derived from an EMBL/GenBank/DDBJ whole genome shotgun (WGS) entry which is preliminary data.</text>
</comment>
<accession>A0ABS4KK13</accession>
<dbReference type="Pfam" id="PF01464">
    <property type="entry name" value="SLT"/>
    <property type="match status" value="1"/>
</dbReference>
<dbReference type="PANTHER" id="PTHR37423">
    <property type="entry name" value="SOLUBLE LYTIC MUREIN TRANSGLYCOSYLASE-RELATED"/>
    <property type="match status" value="1"/>
</dbReference>
<proteinExistence type="predicted"/>
<dbReference type="GO" id="GO:0016798">
    <property type="term" value="F:hydrolase activity, acting on glycosyl bonds"/>
    <property type="evidence" value="ECO:0007669"/>
    <property type="project" value="UniProtKB-KW"/>
</dbReference>
<dbReference type="InterPro" id="IPR023346">
    <property type="entry name" value="Lysozyme-like_dom_sf"/>
</dbReference>
<reference evidence="2 3" key="1">
    <citation type="submission" date="2021-03" db="EMBL/GenBank/DDBJ databases">
        <title>Genomic Encyclopedia of Type Strains, Phase IV (KMG-IV): sequencing the most valuable type-strain genomes for metagenomic binning, comparative biology and taxonomic classification.</title>
        <authorList>
            <person name="Goeker M."/>
        </authorList>
    </citation>
    <scope>NUCLEOTIDE SEQUENCE [LARGE SCALE GENOMIC DNA]</scope>
    <source>
        <strain evidence="2 3">DSM 27512</strain>
    </source>
</reference>
<dbReference type="CDD" id="cd16896">
    <property type="entry name" value="LT_Slt70-like"/>
    <property type="match status" value="1"/>
</dbReference>
<dbReference type="PANTHER" id="PTHR37423:SF5">
    <property type="entry name" value="SOLUBLE LYTIC MUREIN TRANSGLYCOSYLASE"/>
    <property type="match status" value="1"/>
</dbReference>
<evidence type="ECO:0000313" key="2">
    <source>
        <dbReference type="EMBL" id="MBP2028117.1"/>
    </source>
</evidence>
<sequence length="185" mass="21506">MKKNKSNIYILMALIIILAFLAENKLNFTERLKYPLRYETIVYENAELYNVDPYLIYAVMKAESGFFPYAKSRKNAKGLMQIAPITWEWACNETGANISSIYSPFYNIKVGAWYLSALLKEFENENLAIVAYNAGSGNVQNWISQGRLDGEDFTKWDIPFPETKSYIYKVNEFKSSYIKLYEELD</sequence>
<dbReference type="SUPFAM" id="SSF53955">
    <property type="entry name" value="Lysozyme-like"/>
    <property type="match status" value="1"/>
</dbReference>
<dbReference type="Gene3D" id="1.10.530.10">
    <property type="match status" value="1"/>
</dbReference>
<name>A0ABS4KK13_9FIRM</name>
<dbReference type="InterPro" id="IPR008258">
    <property type="entry name" value="Transglycosylase_SLT_dom_1"/>
</dbReference>
<keyword evidence="3" id="KW-1185">Reference proteome</keyword>
<gene>
    <name evidence="2" type="ORF">J2Z35_001916</name>
</gene>
<dbReference type="EMBL" id="JAGGLI010000021">
    <property type="protein sequence ID" value="MBP2028117.1"/>
    <property type="molecule type" value="Genomic_DNA"/>
</dbReference>
<protein>
    <submittedName>
        <fullName evidence="2">Soluble lytic murein transglycosylase</fullName>
        <ecNumber evidence="2">3.2.1.-</ecNumber>
    </submittedName>
</protein>
<evidence type="ECO:0000259" key="1">
    <source>
        <dbReference type="Pfam" id="PF01464"/>
    </source>
</evidence>
<dbReference type="EC" id="3.2.1.-" evidence="2"/>
<keyword evidence="2" id="KW-0326">Glycosidase</keyword>
<keyword evidence="2" id="KW-0378">Hydrolase</keyword>
<feature type="domain" description="Transglycosylase SLT" evidence="1">
    <location>
        <begin position="44"/>
        <end position="145"/>
    </location>
</feature>
<organism evidence="2 3">
    <name type="scientific">Acetoanaerobium pronyense</name>
    <dbReference type="NCBI Taxonomy" id="1482736"/>
    <lineage>
        <taxon>Bacteria</taxon>
        <taxon>Bacillati</taxon>
        <taxon>Bacillota</taxon>
        <taxon>Clostridia</taxon>
        <taxon>Peptostreptococcales</taxon>
        <taxon>Filifactoraceae</taxon>
        <taxon>Acetoanaerobium</taxon>
    </lineage>
</organism>
<dbReference type="Proteomes" id="UP001314903">
    <property type="component" value="Unassembled WGS sequence"/>
</dbReference>